<dbReference type="GO" id="GO:0006779">
    <property type="term" value="P:porphyrin-containing compound biosynthetic process"/>
    <property type="evidence" value="ECO:0007669"/>
    <property type="project" value="InterPro"/>
</dbReference>
<sequence length="377" mass="42928">MTSKERVLCAVNHKPVDRIPLDLGGTACSMVDKAYFKVKDFLGIEGEIEPYRKGSNVCYYDERILDRFDIDIRRVFAKQSEEYPKYHDDGTFSNEWGLVQRDTGLYVETVKNPLEDAELEDLDTYPWPQPEEMLDVTGMKERAKKLHEENEYAISLRMPCNGIFEIACWLRGMENFMVDTITDPEFAHALIEKILKVQIEMYGYLLDQVGEYIDIVESGDDYGSQQSLLISPDAYREFIFPARKKLNKAIRQKAPQAKIYLHSCGAIADIIEDLIDCGVDILNPVQTSAVGMDPVTLKDKFGDRICFHGAVDTQKAMTGSIEQVEDEVKRLIDILGRDGGFILSSCNHIQSDIPPENVARMFEFAAEYSSYYSRGRA</sequence>
<dbReference type="GeneID" id="93332693"/>
<dbReference type="SUPFAM" id="SSF51726">
    <property type="entry name" value="UROD/MetE-like"/>
    <property type="match status" value="1"/>
</dbReference>
<evidence type="ECO:0000313" key="3">
    <source>
        <dbReference type="Proteomes" id="UP000261111"/>
    </source>
</evidence>
<evidence type="ECO:0000313" key="2">
    <source>
        <dbReference type="EMBL" id="RGC28921.1"/>
    </source>
</evidence>
<dbReference type="RefSeq" id="WP_025654729.1">
    <property type="nucleotide sequence ID" value="NZ_QVIA01000018.1"/>
</dbReference>
<accession>A0A3E2WQL7</accession>
<dbReference type="EMBL" id="QVIA01000018">
    <property type="protein sequence ID" value="RGC28921.1"/>
    <property type="molecule type" value="Genomic_DNA"/>
</dbReference>
<organism evidence="2 3">
    <name type="scientific">Hungatella hathewayi</name>
    <dbReference type="NCBI Taxonomy" id="154046"/>
    <lineage>
        <taxon>Bacteria</taxon>
        <taxon>Bacillati</taxon>
        <taxon>Bacillota</taxon>
        <taxon>Clostridia</taxon>
        <taxon>Lachnospirales</taxon>
        <taxon>Lachnospiraceae</taxon>
        <taxon>Hungatella</taxon>
    </lineage>
</organism>
<dbReference type="PANTHER" id="PTHR47099">
    <property type="entry name" value="METHYLCOBAMIDE:COM METHYLTRANSFERASE MTBA"/>
    <property type="match status" value="1"/>
</dbReference>
<dbReference type="Gene3D" id="3.20.20.210">
    <property type="match status" value="1"/>
</dbReference>
<dbReference type="AlphaFoldDB" id="A0A3E2WQL7"/>
<comment type="caution">
    <text evidence="2">The sequence shown here is derived from an EMBL/GenBank/DDBJ whole genome shotgun (WGS) entry which is preliminary data.</text>
</comment>
<gene>
    <name evidence="2" type="ORF">DWX41_15785</name>
</gene>
<dbReference type="PANTHER" id="PTHR47099:SF1">
    <property type="entry name" value="METHYLCOBAMIDE:COM METHYLTRANSFERASE MTBA"/>
    <property type="match status" value="1"/>
</dbReference>
<dbReference type="Pfam" id="PF01208">
    <property type="entry name" value="URO-D"/>
    <property type="match status" value="1"/>
</dbReference>
<dbReference type="Proteomes" id="UP000261111">
    <property type="component" value="Unassembled WGS sequence"/>
</dbReference>
<protein>
    <submittedName>
        <fullName evidence="2">Uroporphyrinogen decarboxylase</fullName>
    </submittedName>
</protein>
<dbReference type="InterPro" id="IPR038071">
    <property type="entry name" value="UROD/MetE-like_sf"/>
</dbReference>
<feature type="domain" description="Uroporphyrinogen decarboxylase (URO-D)" evidence="1">
    <location>
        <begin position="118"/>
        <end position="368"/>
    </location>
</feature>
<dbReference type="InterPro" id="IPR052024">
    <property type="entry name" value="Methanogen_methyltrans"/>
</dbReference>
<dbReference type="GO" id="GO:0004853">
    <property type="term" value="F:uroporphyrinogen decarboxylase activity"/>
    <property type="evidence" value="ECO:0007669"/>
    <property type="project" value="InterPro"/>
</dbReference>
<evidence type="ECO:0000259" key="1">
    <source>
        <dbReference type="Pfam" id="PF01208"/>
    </source>
</evidence>
<name>A0A3E2WQL7_9FIRM</name>
<proteinExistence type="predicted"/>
<dbReference type="InterPro" id="IPR000257">
    <property type="entry name" value="Uroporphyrinogen_deCOase"/>
</dbReference>
<reference evidence="2 3" key="1">
    <citation type="submission" date="2018-08" db="EMBL/GenBank/DDBJ databases">
        <title>A genome reference for cultivated species of the human gut microbiota.</title>
        <authorList>
            <person name="Zou Y."/>
            <person name="Xue W."/>
            <person name="Luo G."/>
        </authorList>
    </citation>
    <scope>NUCLEOTIDE SEQUENCE [LARGE SCALE GENOMIC DNA]</scope>
    <source>
        <strain evidence="2 3">AF19-21</strain>
    </source>
</reference>